<dbReference type="SUPFAM" id="SSF49879">
    <property type="entry name" value="SMAD/FHA domain"/>
    <property type="match status" value="1"/>
</dbReference>
<feature type="compositionally biased region" description="Polar residues" evidence="1">
    <location>
        <begin position="235"/>
        <end position="260"/>
    </location>
</feature>
<dbReference type="Gene3D" id="2.60.200.10">
    <property type="match status" value="1"/>
</dbReference>
<dbReference type="Proteomes" id="UP000887581">
    <property type="component" value="Unplaced"/>
</dbReference>
<dbReference type="WBParaSite" id="sdigi.contig652.g9373.t1">
    <property type="protein sequence ID" value="sdigi.contig652.g9373.t1"/>
    <property type="gene ID" value="sdigi.contig652.g9373"/>
</dbReference>
<feature type="compositionally biased region" description="Low complexity" evidence="1">
    <location>
        <begin position="261"/>
        <end position="270"/>
    </location>
</feature>
<dbReference type="SMART" id="SM00524">
    <property type="entry name" value="DWB"/>
    <property type="match status" value="1"/>
</dbReference>
<protein>
    <submittedName>
        <fullName evidence="4">MH2 domain-containing protein</fullName>
    </submittedName>
</protein>
<dbReference type="GO" id="GO:0009791">
    <property type="term" value="P:post-embryonic development"/>
    <property type="evidence" value="ECO:0007669"/>
    <property type="project" value="UniProtKB-ARBA"/>
</dbReference>
<keyword evidence="3" id="KW-1185">Reference proteome</keyword>
<dbReference type="GO" id="GO:0051239">
    <property type="term" value="P:regulation of multicellular organismal process"/>
    <property type="evidence" value="ECO:0007669"/>
    <property type="project" value="UniProtKB-ARBA"/>
</dbReference>
<dbReference type="AlphaFoldDB" id="A0A915PZV3"/>
<dbReference type="PANTHER" id="PTHR22742">
    <property type="entry name" value="EXPANSION, ISOFORM A-RELATED"/>
    <property type="match status" value="1"/>
</dbReference>
<feature type="region of interest" description="Disordered" evidence="1">
    <location>
        <begin position="226"/>
        <end position="270"/>
    </location>
</feature>
<evidence type="ECO:0000259" key="2">
    <source>
        <dbReference type="PROSITE" id="PS51076"/>
    </source>
</evidence>
<dbReference type="GO" id="GO:0006355">
    <property type="term" value="P:regulation of DNA-templated transcription"/>
    <property type="evidence" value="ECO:0007669"/>
    <property type="project" value="InterPro"/>
</dbReference>
<dbReference type="PANTHER" id="PTHR22742:SF2">
    <property type="entry name" value="EXPANSION, ISOFORM A-RELATED"/>
    <property type="match status" value="1"/>
</dbReference>
<dbReference type="InterPro" id="IPR017855">
    <property type="entry name" value="SMAD-like_dom_sf"/>
</dbReference>
<name>A0A915PZV3_9BILA</name>
<accession>A0A915PZV3</accession>
<organism evidence="3 4">
    <name type="scientific">Setaria digitata</name>
    <dbReference type="NCBI Taxonomy" id="48799"/>
    <lineage>
        <taxon>Eukaryota</taxon>
        <taxon>Metazoa</taxon>
        <taxon>Ecdysozoa</taxon>
        <taxon>Nematoda</taxon>
        <taxon>Chromadorea</taxon>
        <taxon>Rhabditida</taxon>
        <taxon>Spirurina</taxon>
        <taxon>Spiruromorpha</taxon>
        <taxon>Filarioidea</taxon>
        <taxon>Setariidae</taxon>
        <taxon>Setaria</taxon>
    </lineage>
</organism>
<evidence type="ECO:0000256" key="1">
    <source>
        <dbReference type="SAM" id="MobiDB-lite"/>
    </source>
</evidence>
<feature type="region of interest" description="Disordered" evidence="1">
    <location>
        <begin position="283"/>
        <end position="319"/>
    </location>
</feature>
<feature type="domain" description="MH2" evidence="2">
    <location>
        <begin position="57"/>
        <end position="234"/>
    </location>
</feature>
<dbReference type="PROSITE" id="PS51076">
    <property type="entry name" value="MH2"/>
    <property type="match status" value="1"/>
</dbReference>
<evidence type="ECO:0000313" key="4">
    <source>
        <dbReference type="WBParaSite" id="sdigi.contig652.g9373.t1"/>
    </source>
</evidence>
<reference evidence="4" key="1">
    <citation type="submission" date="2022-11" db="UniProtKB">
        <authorList>
            <consortium name="WormBaseParasite"/>
        </authorList>
    </citation>
    <scope>IDENTIFICATION</scope>
</reference>
<dbReference type="GO" id="GO:0050793">
    <property type="term" value="P:regulation of developmental process"/>
    <property type="evidence" value="ECO:0007669"/>
    <property type="project" value="UniProtKB-ARBA"/>
</dbReference>
<proteinExistence type="predicted"/>
<dbReference type="InterPro" id="IPR008984">
    <property type="entry name" value="SMAD_FHA_dom_sf"/>
</dbReference>
<evidence type="ECO:0000313" key="3">
    <source>
        <dbReference type="Proteomes" id="UP000887581"/>
    </source>
</evidence>
<feature type="compositionally biased region" description="Polar residues" evidence="1">
    <location>
        <begin position="300"/>
        <end position="310"/>
    </location>
</feature>
<dbReference type="InterPro" id="IPR001132">
    <property type="entry name" value="SMAD_dom_Dwarfin-type"/>
</dbReference>
<dbReference type="Pfam" id="PF03166">
    <property type="entry name" value="MH2"/>
    <property type="match status" value="1"/>
</dbReference>
<sequence length="385" mass="43792">MAFCRAALIERILNSDNGQHIPATLGILRSWNDMDSFERDNIAEVHRKLTNIEEQIWGKLIVMERNVRSAKAYLRSRVITIDGSEAEFDGLRIGLRRFENTYRDDGTIRAFEILGKGVKMKIDDIGNIWLKCTEGSVFVSGILGEIVVKKDPIKIFDLKILKEFVSRQTANDFDEVTRDRYSRMAITYAHIDRPTDPLSSVLWFAVIHLTALEMIQILLSNNSASNTASPSTSSELHTTNHYDGYSQSSSADTNCNGRTVSSTSSGSSSHFSGISPIYWNRQSRPRGGAYKKINREPNIYFSSKNTTNPSQERRKEKGRSLLNLSDLDRLRNPAYFRRERENRGGLGHRRLNPLTQISTSPLAPCYSSHINWRSRSETSIYCERL</sequence>